<evidence type="ECO:0008006" key="5">
    <source>
        <dbReference type="Google" id="ProtNLM"/>
    </source>
</evidence>
<gene>
    <name evidence="3" type="ordered locus">Emtol_0930</name>
</gene>
<feature type="signal peptide" evidence="2">
    <location>
        <begin position="1"/>
        <end position="21"/>
    </location>
</feature>
<name>A0ABM5MYQ2_EMTOG</name>
<evidence type="ECO:0000256" key="2">
    <source>
        <dbReference type="SAM" id="SignalP"/>
    </source>
</evidence>
<organism evidence="3 4">
    <name type="scientific">Emticicia oligotrophica (strain DSM 17448 / CIP 109782 / MTCC 6937 / GPTSA100-15)</name>
    <dbReference type="NCBI Taxonomy" id="929562"/>
    <lineage>
        <taxon>Bacteria</taxon>
        <taxon>Pseudomonadati</taxon>
        <taxon>Bacteroidota</taxon>
        <taxon>Cytophagia</taxon>
        <taxon>Cytophagales</taxon>
        <taxon>Leadbetterellaceae</taxon>
        <taxon>Emticicia</taxon>
    </lineage>
</organism>
<keyword evidence="2" id="KW-0732">Signal</keyword>
<protein>
    <recommendedName>
        <fullName evidence="5">DUF4890 domain-containing protein</fullName>
    </recommendedName>
</protein>
<reference evidence="3 4" key="1">
    <citation type="submission" date="2011-07" db="EMBL/GenBank/DDBJ databases">
        <title>The complete genome of chromosome of Emticicia oligotrophica DSM 17448.</title>
        <authorList>
            <consortium name="US DOE Joint Genome Institute (JGI-PGF)"/>
            <person name="Lucas S."/>
            <person name="Han J."/>
            <person name="Lapidus A."/>
            <person name="Bruce D."/>
            <person name="Goodwin L."/>
            <person name="Pitluck S."/>
            <person name="Peters L."/>
            <person name="Kyrpides N."/>
            <person name="Mavromatis K."/>
            <person name="Ivanova N."/>
            <person name="Ovchinnikova G."/>
            <person name="Teshima H."/>
            <person name="Detter J.C."/>
            <person name="Tapia R."/>
            <person name="Han C."/>
            <person name="Land M."/>
            <person name="Hauser L."/>
            <person name="Markowitz V."/>
            <person name="Cheng J.-F."/>
            <person name="Hugenholtz P."/>
            <person name="Woyke T."/>
            <person name="Wu D."/>
            <person name="Tindall B."/>
            <person name="Pomrenke H."/>
            <person name="Brambilla E."/>
            <person name="Klenk H.-P."/>
            <person name="Eisen J.A."/>
        </authorList>
    </citation>
    <scope>NUCLEOTIDE SEQUENCE [LARGE SCALE GENOMIC DNA]</scope>
    <source>
        <strain evidence="3 4">DSM 17448</strain>
    </source>
</reference>
<evidence type="ECO:0000256" key="1">
    <source>
        <dbReference type="SAM" id="MobiDB-lite"/>
    </source>
</evidence>
<feature type="region of interest" description="Disordered" evidence="1">
    <location>
        <begin position="113"/>
        <end position="138"/>
    </location>
</feature>
<accession>A0ABM5MYQ2</accession>
<keyword evidence="4" id="KW-1185">Reference proteome</keyword>
<evidence type="ECO:0000313" key="3">
    <source>
        <dbReference type="EMBL" id="AFK02081.1"/>
    </source>
</evidence>
<dbReference type="Proteomes" id="UP000002875">
    <property type="component" value="Chromosome"/>
</dbReference>
<evidence type="ECO:0000313" key="4">
    <source>
        <dbReference type="Proteomes" id="UP000002875"/>
    </source>
</evidence>
<feature type="chain" id="PRO_5046451325" description="DUF4890 domain-containing protein" evidence="2">
    <location>
        <begin position="22"/>
        <end position="138"/>
    </location>
</feature>
<sequence length="138" mass="15718">MKKSIRLFLILLFLSSLSLYAQPPAHRPDGLPRGERPPIPNAEQFTERMTKELGLNAAASKKVHDAFLKNIKQMEDIFTSKIEEREKRAALDAHRKSFEKTMKSILSASQFAKFQKLEAEHHGPPPPPINGERPPRPR</sequence>
<proteinExistence type="predicted"/>
<dbReference type="RefSeq" id="WP_015027781.1">
    <property type="nucleotide sequence ID" value="NC_018748.1"/>
</dbReference>
<dbReference type="EMBL" id="CP002961">
    <property type="protein sequence ID" value="AFK02081.1"/>
    <property type="molecule type" value="Genomic_DNA"/>
</dbReference>